<keyword evidence="2" id="KW-0614">Plasmid</keyword>
<dbReference type="EMBL" id="KY296095">
    <property type="protein sequence ID" value="ASD54093.1"/>
    <property type="molecule type" value="Genomic_DNA"/>
</dbReference>
<dbReference type="PIRSF" id="PIRSF009320">
    <property type="entry name" value="Nuc_binding_HP_1000"/>
    <property type="match status" value="1"/>
</dbReference>
<dbReference type="InterPro" id="IPR027417">
    <property type="entry name" value="P-loop_NTPase"/>
</dbReference>
<sequence>MILLLGGEKGGSGKSCLAQNLAVWIQARGGDVLLLDADPQGTTADWAEERSEQSDLKAIPVVQAQGQIRSTLTDLQKRYRQIVVDAGGADSEALRSAMTVATHMLIPFRPKRRDLKTLPKVENLARLATAVNPGLVVRAVITQCPALPSQVQRILDAKEACASFGIQPLEAITTARNIYDDADENGRSVLESGSDMKAVEEIEAVATELWGNFKWD</sequence>
<dbReference type="PANTHER" id="PTHR13696">
    <property type="entry name" value="P-LOOP CONTAINING NUCLEOSIDE TRIPHOSPHATE HYDROLASE"/>
    <property type="match status" value="1"/>
</dbReference>
<dbReference type="Pfam" id="PF01656">
    <property type="entry name" value="CbiA"/>
    <property type="match status" value="1"/>
</dbReference>
<dbReference type="SUPFAM" id="SSF52540">
    <property type="entry name" value="P-loop containing nucleoside triphosphate hydrolases"/>
    <property type="match status" value="1"/>
</dbReference>
<reference evidence="2" key="1">
    <citation type="journal article" date="2018" name="Virulence">
        <title>Coexistence of two novel resistance plasmids, blaKPC-2-carrying p14057A and tetA(A) -carrying p14057B, in Pseudomonas aeruginosa.</title>
        <authorList>
            <person name="Shi L."/>
            <person name="Liang Q."/>
            <person name="Feng J."/>
            <person name="Zhan Z."/>
            <person name="Zhao Y."/>
            <person name="Yang W."/>
            <person name="Yang H."/>
            <person name="Chen Y."/>
            <person name="Huang M."/>
            <person name="Tong Y."/>
            <person name="Li X."/>
            <person name="Yin Z."/>
            <person name="Wang J."/>
            <person name="Zhou D."/>
        </authorList>
    </citation>
    <scope>NUCLEOTIDE SEQUENCE</scope>
    <source>
        <plasmid evidence="2">p14057A</plasmid>
    </source>
</reference>
<dbReference type="InterPro" id="IPR050678">
    <property type="entry name" value="DNA_Partitioning_ATPase"/>
</dbReference>
<dbReference type="AlphaFoldDB" id="A0A218MAT7"/>
<dbReference type="PANTHER" id="PTHR13696:SF96">
    <property type="entry name" value="COBQ_COBB_MIND_PARA NUCLEOTIDE BINDING DOMAIN-CONTAINING PROTEIN"/>
    <property type="match status" value="1"/>
</dbReference>
<accession>A0A218MAT7</accession>
<dbReference type="Gene3D" id="3.40.50.300">
    <property type="entry name" value="P-loop containing nucleotide triphosphate hydrolases"/>
    <property type="match status" value="1"/>
</dbReference>
<dbReference type="RefSeq" id="WP_003142906.1">
    <property type="nucleotide sequence ID" value="NZ_CAADKB010000176.1"/>
</dbReference>
<name>A0A218MAT7_PSEAI</name>
<dbReference type="InterPro" id="IPR002586">
    <property type="entry name" value="CobQ/CobB/MinD/ParA_Nub-bd_dom"/>
</dbReference>
<evidence type="ECO:0000313" key="2">
    <source>
        <dbReference type="EMBL" id="ASD54093.1"/>
    </source>
</evidence>
<evidence type="ECO:0000259" key="1">
    <source>
        <dbReference type="Pfam" id="PF01656"/>
    </source>
</evidence>
<protein>
    <submittedName>
        <fullName evidence="2">Plasmid partition protein A</fullName>
    </submittedName>
</protein>
<organism evidence="2">
    <name type="scientific">Pseudomonas aeruginosa</name>
    <dbReference type="NCBI Taxonomy" id="287"/>
    <lineage>
        <taxon>Bacteria</taxon>
        <taxon>Pseudomonadati</taxon>
        <taxon>Pseudomonadota</taxon>
        <taxon>Gammaproteobacteria</taxon>
        <taxon>Pseudomonadales</taxon>
        <taxon>Pseudomonadaceae</taxon>
        <taxon>Pseudomonas</taxon>
    </lineage>
</organism>
<geneLocation type="plasmid" evidence="2">
    <name>p14057A</name>
</geneLocation>
<dbReference type="CDD" id="cd02042">
    <property type="entry name" value="ParAB_family"/>
    <property type="match status" value="1"/>
</dbReference>
<proteinExistence type="predicted"/>
<feature type="domain" description="CobQ/CobB/MinD/ParA nucleotide binding" evidence="1">
    <location>
        <begin position="7"/>
        <end position="117"/>
    </location>
</feature>
<gene>
    <name evidence="2" type="primary">parA</name>
</gene>